<dbReference type="SUPFAM" id="SSF55961">
    <property type="entry name" value="Bet v1-like"/>
    <property type="match status" value="1"/>
</dbReference>
<evidence type="ECO:0000313" key="1">
    <source>
        <dbReference type="EMBL" id="ROR98747.1"/>
    </source>
</evidence>
<dbReference type="Proteomes" id="UP000275394">
    <property type="component" value="Unassembled WGS sequence"/>
</dbReference>
<dbReference type="AlphaFoldDB" id="A0A3N2DG29"/>
<dbReference type="CDD" id="cd07822">
    <property type="entry name" value="SRPBCC_4"/>
    <property type="match status" value="1"/>
</dbReference>
<sequence length="147" mass="16310">MAIMIKHEVPVKAPAEVVWGVIADMPRYGEWNPFVVACESSLVVSAPIRMKVRVMPFMAQPQTETVLEHIAGESLSYGIAMPFGMLSSNRRHLVVPKEDGTSCYYSTFELNGWFSPVVKLFVGRQLQRGFSEMSAAIGRRALTLSTS</sequence>
<dbReference type="RefSeq" id="WP_123713800.1">
    <property type="nucleotide sequence ID" value="NZ_RKHR01000007.1"/>
</dbReference>
<dbReference type="Gene3D" id="3.30.530.20">
    <property type="match status" value="1"/>
</dbReference>
<organism evidence="1 2">
    <name type="scientific">Sinobacterium caligoides</name>
    <dbReference type="NCBI Taxonomy" id="933926"/>
    <lineage>
        <taxon>Bacteria</taxon>
        <taxon>Pseudomonadati</taxon>
        <taxon>Pseudomonadota</taxon>
        <taxon>Gammaproteobacteria</taxon>
        <taxon>Cellvibrionales</taxon>
        <taxon>Spongiibacteraceae</taxon>
        <taxon>Sinobacterium</taxon>
    </lineage>
</organism>
<dbReference type="InterPro" id="IPR019587">
    <property type="entry name" value="Polyketide_cyclase/dehydratase"/>
</dbReference>
<protein>
    <submittedName>
        <fullName evidence="1">Polyketide cyclase/dehydrase/lipid transport protein</fullName>
    </submittedName>
</protein>
<gene>
    <name evidence="1" type="ORF">EDC56_3483</name>
</gene>
<accession>A0A3N2DG29</accession>
<keyword evidence="2" id="KW-1185">Reference proteome</keyword>
<dbReference type="InterPro" id="IPR023393">
    <property type="entry name" value="START-like_dom_sf"/>
</dbReference>
<evidence type="ECO:0000313" key="2">
    <source>
        <dbReference type="Proteomes" id="UP000275394"/>
    </source>
</evidence>
<comment type="caution">
    <text evidence="1">The sequence shown here is derived from an EMBL/GenBank/DDBJ whole genome shotgun (WGS) entry which is preliminary data.</text>
</comment>
<reference evidence="1 2" key="1">
    <citation type="submission" date="2018-11" db="EMBL/GenBank/DDBJ databases">
        <title>Genomic Encyclopedia of Type Strains, Phase IV (KMG-IV): sequencing the most valuable type-strain genomes for metagenomic binning, comparative biology and taxonomic classification.</title>
        <authorList>
            <person name="Goeker M."/>
        </authorList>
    </citation>
    <scope>NUCLEOTIDE SEQUENCE [LARGE SCALE GENOMIC DNA]</scope>
    <source>
        <strain evidence="1 2">DSM 100316</strain>
    </source>
</reference>
<dbReference type="Pfam" id="PF10604">
    <property type="entry name" value="Polyketide_cyc2"/>
    <property type="match status" value="1"/>
</dbReference>
<proteinExistence type="predicted"/>
<dbReference type="OrthoDB" id="191189at2"/>
<name>A0A3N2DG29_9GAMM</name>
<dbReference type="EMBL" id="RKHR01000007">
    <property type="protein sequence ID" value="ROR98747.1"/>
    <property type="molecule type" value="Genomic_DNA"/>
</dbReference>